<name>A0A7H9DTE0_9FLAO</name>
<dbReference type="EMBL" id="CP040908">
    <property type="protein sequence ID" value="QLL58315.1"/>
    <property type="molecule type" value="Genomic_DNA"/>
</dbReference>
<dbReference type="GeneID" id="78401703"/>
<accession>A0A7H9DTE0</accession>
<organism evidence="1 2">
    <name type="scientific">Empedobacter falsenii</name>
    <dbReference type="NCBI Taxonomy" id="343874"/>
    <lineage>
        <taxon>Bacteria</taxon>
        <taxon>Pseudomonadati</taxon>
        <taxon>Bacteroidota</taxon>
        <taxon>Flavobacteriia</taxon>
        <taxon>Flavobacteriales</taxon>
        <taxon>Weeksellaceae</taxon>
        <taxon>Empedobacter</taxon>
    </lineage>
</organism>
<reference evidence="1 2" key="1">
    <citation type="submission" date="2019-06" db="EMBL/GenBank/DDBJ databases">
        <title>Emergence of pandrug resistant Empedobacter falsenii in China.</title>
        <authorList>
            <person name="Dong N."/>
            <person name="Chen S."/>
            <person name="Zhang R."/>
        </authorList>
    </citation>
    <scope>NUCLEOTIDE SEQUENCE [LARGE SCALE GENOMIC DNA]</scope>
    <source>
        <strain evidence="1 2">1681-1</strain>
    </source>
</reference>
<dbReference type="RefSeq" id="WP_180904492.1">
    <property type="nucleotide sequence ID" value="NZ_CP040908.1"/>
</dbReference>
<dbReference type="AlphaFoldDB" id="A0A7H9DTE0"/>
<evidence type="ECO:0000313" key="1">
    <source>
        <dbReference type="EMBL" id="QLL58315.1"/>
    </source>
</evidence>
<dbReference type="Proteomes" id="UP000510643">
    <property type="component" value="Chromosome"/>
</dbReference>
<protein>
    <submittedName>
        <fullName evidence="1">Uncharacterized protein</fullName>
    </submittedName>
</protein>
<dbReference type="KEGG" id="efal:FH779_09550"/>
<proteinExistence type="predicted"/>
<keyword evidence="2" id="KW-1185">Reference proteome</keyword>
<sequence>MRTIHEIELLKEIYDNPYPFIGQRNFNLLYCFMWNNFEKNIEEKNFENKDFAKMPSFREFVENKTSIKLALSENWTWALGFGVEDEKELFLKFYSLLFEYEKAYPIEYSTIVEKDKVILDIDQIKAISERPELFCIRGVSSIRAYIDGAIFFKERAKQILTEEEKKILAFINSYKSQIISGNNFETWDRVLLRKRMNINEFTCGNYPNSWVMSRFFKILEEETQLKLKSWDEIKNHS</sequence>
<evidence type="ECO:0000313" key="2">
    <source>
        <dbReference type="Proteomes" id="UP000510643"/>
    </source>
</evidence>
<gene>
    <name evidence="1" type="ORF">FH779_09550</name>
</gene>